<dbReference type="Pfam" id="PF02558">
    <property type="entry name" value="ApbA"/>
    <property type="match status" value="1"/>
</dbReference>
<evidence type="ECO:0000259" key="1">
    <source>
        <dbReference type="Pfam" id="PF02558"/>
    </source>
</evidence>
<dbReference type="InterPro" id="IPR036291">
    <property type="entry name" value="NAD(P)-bd_dom_sf"/>
</dbReference>
<dbReference type="InterPro" id="IPR051402">
    <property type="entry name" value="KPR-Related"/>
</dbReference>
<feature type="domain" description="Ketopantoate reductase N-terminal" evidence="1">
    <location>
        <begin position="3"/>
        <end position="144"/>
    </location>
</feature>
<dbReference type="PANTHER" id="PTHR21708:SF26">
    <property type="entry name" value="2-DEHYDROPANTOATE 2-REDUCTASE"/>
    <property type="match status" value="1"/>
</dbReference>
<dbReference type="Proteomes" id="UP000095591">
    <property type="component" value="Unassembled WGS sequence"/>
</dbReference>
<dbReference type="RefSeq" id="WP_057319369.1">
    <property type="nucleotide sequence ID" value="NZ_CYXP01000004.1"/>
</dbReference>
<accession>A0A173UHJ9</accession>
<evidence type="ECO:0000313" key="2">
    <source>
        <dbReference type="EMBL" id="CUN13535.1"/>
    </source>
</evidence>
<proteinExistence type="predicted"/>
<dbReference type="GO" id="GO:0005737">
    <property type="term" value="C:cytoplasm"/>
    <property type="evidence" value="ECO:0007669"/>
    <property type="project" value="TreeGrafter"/>
</dbReference>
<dbReference type="EMBL" id="CYXP01000004">
    <property type="protein sequence ID" value="CUN13535.1"/>
    <property type="molecule type" value="Genomic_DNA"/>
</dbReference>
<dbReference type="SUPFAM" id="SSF51735">
    <property type="entry name" value="NAD(P)-binding Rossmann-fold domains"/>
    <property type="match status" value="1"/>
</dbReference>
<evidence type="ECO:0000313" key="3">
    <source>
        <dbReference type="Proteomes" id="UP000095591"/>
    </source>
</evidence>
<protein>
    <submittedName>
        <fullName evidence="2">2-dehydropantoate 2-reductase</fullName>
    </submittedName>
</protein>
<dbReference type="Gene3D" id="3.40.50.720">
    <property type="entry name" value="NAD(P)-binding Rossmann-like Domain"/>
    <property type="match status" value="1"/>
</dbReference>
<dbReference type="PANTHER" id="PTHR21708">
    <property type="entry name" value="PROBABLE 2-DEHYDROPANTOATE 2-REDUCTASE"/>
    <property type="match status" value="1"/>
</dbReference>
<organism evidence="2 3">
    <name type="scientific">Parabacteroides distasonis</name>
    <dbReference type="NCBI Taxonomy" id="823"/>
    <lineage>
        <taxon>Bacteria</taxon>
        <taxon>Pseudomonadati</taxon>
        <taxon>Bacteroidota</taxon>
        <taxon>Bacteroidia</taxon>
        <taxon>Bacteroidales</taxon>
        <taxon>Tannerellaceae</taxon>
        <taxon>Parabacteroides</taxon>
    </lineage>
</organism>
<dbReference type="AlphaFoldDB" id="A0A173UHJ9"/>
<gene>
    <name evidence="2" type="ORF">ERS852429_02114</name>
</gene>
<sequence length="324" mass="35922">MKILIYGAGVVGCTYGWQLSKAGCDVTVLVRKGQKEFVQKNGIQIICSDFRGKARKDIDVIFKPTVIDELSSNNDFEYIIVSTNKLQLSTILPTLSKSAGKANVVFFQNNWDVFTEIDKYLNPEQYFFAFPFMVGGGKEDKNIHCAISGLKYSNTPLGEKDGRITPRVEKLFVALDKADLKPVISNQILVWLITHYAVAAGLSAGIMSAGSASQFIENTPIIRTTMKAIREGLAICKKMGINPKTEKANRLYLLPLFISVPIAKKIYGNDALQRMFDGHINHSPAEIRQMIDDIINSGVKYAVITPNLAQLKSYISSNQTNKSK</sequence>
<name>A0A173UHJ9_PARDI</name>
<reference evidence="2 3" key="1">
    <citation type="submission" date="2015-09" db="EMBL/GenBank/DDBJ databases">
        <authorList>
            <consortium name="Pathogen Informatics"/>
        </authorList>
    </citation>
    <scope>NUCLEOTIDE SEQUENCE [LARGE SCALE GENOMIC DNA]</scope>
    <source>
        <strain evidence="2 3">2789STDY5608872</strain>
    </source>
</reference>
<dbReference type="InterPro" id="IPR013332">
    <property type="entry name" value="KPR_N"/>
</dbReference>